<dbReference type="Gene3D" id="3.90.180.10">
    <property type="entry name" value="Medium-chain alcohol dehydrogenases, catalytic domain"/>
    <property type="match status" value="1"/>
</dbReference>
<comment type="similarity">
    <text evidence="1">Belongs to the zinc-containing alcohol dehydrogenase family. Quinone oxidoreductase subfamily.</text>
</comment>
<name>B9RUS9_RICCO</name>
<dbReference type="GO" id="GO:0016628">
    <property type="term" value="F:oxidoreductase activity, acting on the CH-CH group of donors, NAD or NADP as acceptor"/>
    <property type="evidence" value="ECO:0007669"/>
    <property type="project" value="InterPro"/>
</dbReference>
<protein>
    <recommendedName>
        <fullName evidence="5">Quinone oxidoreductase</fullName>
    </recommendedName>
</protein>
<accession>B9RUS9</accession>
<evidence type="ECO:0000313" key="4">
    <source>
        <dbReference type="Proteomes" id="UP000008311"/>
    </source>
</evidence>
<dbReference type="EMBL" id="EQ973817">
    <property type="protein sequence ID" value="EEF44872.1"/>
    <property type="molecule type" value="Genomic_DNA"/>
</dbReference>
<dbReference type="AlphaFoldDB" id="B9RUS9"/>
<evidence type="ECO:0008006" key="5">
    <source>
        <dbReference type="Google" id="ProtNLM"/>
    </source>
</evidence>
<dbReference type="InParanoid" id="B9RUS9"/>
<reference evidence="4" key="1">
    <citation type="journal article" date="2010" name="Nat. Biotechnol.">
        <title>Draft genome sequence of the oilseed species Ricinus communis.</title>
        <authorList>
            <person name="Chan A.P."/>
            <person name="Crabtree J."/>
            <person name="Zhao Q."/>
            <person name="Lorenzi H."/>
            <person name="Orvis J."/>
            <person name="Puiu D."/>
            <person name="Melake-Berhan A."/>
            <person name="Jones K.M."/>
            <person name="Redman J."/>
            <person name="Chen G."/>
            <person name="Cahoon E.B."/>
            <person name="Gedil M."/>
            <person name="Stanke M."/>
            <person name="Haas B.J."/>
            <person name="Wortman J.R."/>
            <person name="Fraser-Liggett C.M."/>
            <person name="Ravel J."/>
            <person name="Rabinowicz P.D."/>
        </authorList>
    </citation>
    <scope>NUCLEOTIDE SEQUENCE [LARGE SCALE GENOMIC DNA]</scope>
    <source>
        <strain evidence="4">cv. Hale</strain>
    </source>
</reference>
<dbReference type="PANTHER" id="PTHR44573">
    <property type="entry name" value="NADPH-DEPENDENT ALKENAL/ONE OXIDOREDUCTASE, CHLOROPLASTIC"/>
    <property type="match status" value="1"/>
</dbReference>
<proteinExistence type="inferred from homology"/>
<dbReference type="PANTHER" id="PTHR44573:SF3">
    <property type="entry name" value="CYTOSOLIC ALKENAL_ONE OXIDOREDUCTASE"/>
    <property type="match status" value="1"/>
</dbReference>
<sequence length="66" mass="7127">MAEHCTSATIPSLMKAWAYSKYGIAANVLKCHSEVAVPQVKEDQALIKVVAAALNPVDAKRMIESK</sequence>
<dbReference type="SUPFAM" id="SSF50129">
    <property type="entry name" value="GroES-like"/>
    <property type="match status" value="1"/>
</dbReference>
<keyword evidence="2" id="KW-0560">Oxidoreductase</keyword>
<dbReference type="STRING" id="3988.B9RUS9"/>
<evidence type="ECO:0000313" key="3">
    <source>
        <dbReference type="EMBL" id="EEF44872.1"/>
    </source>
</evidence>
<dbReference type="Proteomes" id="UP000008311">
    <property type="component" value="Unassembled WGS sequence"/>
</dbReference>
<keyword evidence="4" id="KW-1185">Reference proteome</keyword>
<dbReference type="InterPro" id="IPR011032">
    <property type="entry name" value="GroES-like_sf"/>
</dbReference>
<evidence type="ECO:0000256" key="2">
    <source>
        <dbReference type="ARBA" id="ARBA00023002"/>
    </source>
</evidence>
<gene>
    <name evidence="3" type="ORF">RCOM_0850560</name>
</gene>
<organism evidence="3 4">
    <name type="scientific">Ricinus communis</name>
    <name type="common">Castor bean</name>
    <dbReference type="NCBI Taxonomy" id="3988"/>
    <lineage>
        <taxon>Eukaryota</taxon>
        <taxon>Viridiplantae</taxon>
        <taxon>Streptophyta</taxon>
        <taxon>Embryophyta</taxon>
        <taxon>Tracheophyta</taxon>
        <taxon>Spermatophyta</taxon>
        <taxon>Magnoliopsida</taxon>
        <taxon>eudicotyledons</taxon>
        <taxon>Gunneridae</taxon>
        <taxon>Pentapetalae</taxon>
        <taxon>rosids</taxon>
        <taxon>fabids</taxon>
        <taxon>Malpighiales</taxon>
        <taxon>Euphorbiaceae</taxon>
        <taxon>Acalyphoideae</taxon>
        <taxon>Acalypheae</taxon>
        <taxon>Ricinus</taxon>
    </lineage>
</organism>
<dbReference type="InterPro" id="IPR044626">
    <property type="entry name" value="AOR-like"/>
</dbReference>
<dbReference type="eggNOG" id="KOG1198">
    <property type="taxonomic scope" value="Eukaryota"/>
</dbReference>
<evidence type="ECO:0000256" key="1">
    <source>
        <dbReference type="ARBA" id="ARBA00010371"/>
    </source>
</evidence>